<dbReference type="InterPro" id="IPR011009">
    <property type="entry name" value="Kinase-like_dom_sf"/>
</dbReference>
<dbReference type="EMBL" id="SPLM01000006">
    <property type="protein sequence ID" value="TMW66978.1"/>
    <property type="molecule type" value="Genomic_DNA"/>
</dbReference>
<dbReference type="GO" id="GO:0005524">
    <property type="term" value="F:ATP binding"/>
    <property type="evidence" value="ECO:0007669"/>
    <property type="project" value="UniProtKB-KW"/>
</dbReference>
<dbReference type="Pfam" id="PF00069">
    <property type="entry name" value="Pkinase"/>
    <property type="match status" value="1"/>
</dbReference>
<dbReference type="SUPFAM" id="SSF56112">
    <property type="entry name" value="Protein kinase-like (PK-like)"/>
    <property type="match status" value="1"/>
</dbReference>
<keyword evidence="5" id="KW-0067">ATP-binding</keyword>
<organism evidence="8 9">
    <name type="scientific">Pythium oligandrum</name>
    <name type="common">Mycoparasitic fungus</name>
    <dbReference type="NCBI Taxonomy" id="41045"/>
    <lineage>
        <taxon>Eukaryota</taxon>
        <taxon>Sar</taxon>
        <taxon>Stramenopiles</taxon>
        <taxon>Oomycota</taxon>
        <taxon>Peronosporomycetes</taxon>
        <taxon>Pythiales</taxon>
        <taxon>Pythiaceae</taxon>
        <taxon>Pythium</taxon>
    </lineage>
</organism>
<feature type="region of interest" description="Disordered" evidence="6">
    <location>
        <begin position="444"/>
        <end position="467"/>
    </location>
</feature>
<dbReference type="InterPro" id="IPR000719">
    <property type="entry name" value="Prot_kinase_dom"/>
</dbReference>
<dbReference type="PANTHER" id="PTHR11584">
    <property type="entry name" value="SERINE/THREONINE PROTEIN KINASE"/>
    <property type="match status" value="1"/>
</dbReference>
<proteinExistence type="predicted"/>
<feature type="compositionally biased region" description="Low complexity" evidence="6">
    <location>
        <begin position="451"/>
        <end position="460"/>
    </location>
</feature>
<feature type="domain" description="Protein kinase" evidence="7">
    <location>
        <begin position="124"/>
        <end position="410"/>
    </location>
</feature>
<keyword evidence="3" id="KW-0547">Nucleotide-binding</keyword>
<reference evidence="8" key="1">
    <citation type="submission" date="2019-03" db="EMBL/GenBank/DDBJ databases">
        <title>Long read genome sequence of the mycoparasitic Pythium oligandrum ATCC 38472 isolated from sugarbeet rhizosphere.</title>
        <authorList>
            <person name="Gaulin E."/>
        </authorList>
    </citation>
    <scope>NUCLEOTIDE SEQUENCE</scope>
    <source>
        <strain evidence="8">ATCC 38472_TT</strain>
    </source>
</reference>
<evidence type="ECO:0000256" key="6">
    <source>
        <dbReference type="SAM" id="MobiDB-lite"/>
    </source>
</evidence>
<evidence type="ECO:0000313" key="9">
    <source>
        <dbReference type="Proteomes" id="UP000794436"/>
    </source>
</evidence>
<accession>A0A8K1CQ77</accession>
<keyword evidence="2" id="KW-0808">Transferase</keyword>
<evidence type="ECO:0000256" key="1">
    <source>
        <dbReference type="ARBA" id="ARBA00022527"/>
    </source>
</evidence>
<keyword evidence="1" id="KW-0723">Serine/threonine-protein kinase</keyword>
<gene>
    <name evidence="8" type="ORF">Poli38472_012094</name>
</gene>
<evidence type="ECO:0000256" key="4">
    <source>
        <dbReference type="ARBA" id="ARBA00022777"/>
    </source>
</evidence>
<protein>
    <recommendedName>
        <fullName evidence="7">Protein kinase domain-containing protein</fullName>
    </recommendedName>
</protein>
<keyword evidence="4" id="KW-0418">Kinase</keyword>
<evidence type="ECO:0000313" key="8">
    <source>
        <dbReference type="EMBL" id="TMW66978.1"/>
    </source>
</evidence>
<dbReference type="Gene3D" id="1.10.510.10">
    <property type="entry name" value="Transferase(Phosphotransferase) domain 1"/>
    <property type="match status" value="1"/>
</dbReference>
<dbReference type="OrthoDB" id="74619at2759"/>
<dbReference type="PROSITE" id="PS50011">
    <property type="entry name" value="PROTEIN_KINASE_DOM"/>
    <property type="match status" value="1"/>
</dbReference>
<evidence type="ECO:0000256" key="5">
    <source>
        <dbReference type="ARBA" id="ARBA00022840"/>
    </source>
</evidence>
<evidence type="ECO:0000259" key="7">
    <source>
        <dbReference type="PROSITE" id="PS50011"/>
    </source>
</evidence>
<dbReference type="Proteomes" id="UP000794436">
    <property type="component" value="Unassembled WGS sequence"/>
</dbReference>
<evidence type="ECO:0000256" key="3">
    <source>
        <dbReference type="ARBA" id="ARBA00022741"/>
    </source>
</evidence>
<dbReference type="GO" id="GO:0004674">
    <property type="term" value="F:protein serine/threonine kinase activity"/>
    <property type="evidence" value="ECO:0007669"/>
    <property type="project" value="UniProtKB-KW"/>
</dbReference>
<comment type="caution">
    <text evidence="8">The sequence shown here is derived from an EMBL/GenBank/DDBJ whole genome shotgun (WGS) entry which is preliminary data.</text>
</comment>
<dbReference type="PANTHER" id="PTHR11584:SF369">
    <property type="entry name" value="MITOGEN-ACTIVATED PROTEIN KINASE KINASE KINASE 19-RELATED"/>
    <property type="match status" value="1"/>
</dbReference>
<name>A0A8K1CQ77_PYTOL</name>
<keyword evidence="9" id="KW-1185">Reference proteome</keyword>
<evidence type="ECO:0000256" key="2">
    <source>
        <dbReference type="ARBA" id="ARBA00022679"/>
    </source>
</evidence>
<sequence length="467" mass="52448">MGQSLAIPRVEHVRDSILLALHGTVAAGKESIQSRVLQICQRHDQEETGIIARDTMVQVVHDDLALGKHWSRQQVDAFLELFATAMDDEHIDYERLLDFVFYPVCAPSRAVTQRLELIKTNLTTTSIFTIHSGRWGRHEVTVKELLLGISDREGAGQTQQQQPMARSTVSLTPSDVATMRSHINALRTVTHPQLVRYHTTLQHQHSIFLVEEPHHPSCTLQTILTSFGPMKEPTIRRYLLQILHALAFLHDRDLNHGFLTLDTVNIDSCGVLQLSEFGLGPHLRKARPPSQSLGSDGCDWTERYPPPEVADPPHYWTSRSDVWCVGILVLQMAQGMIRTAPPRITGKAPSPPSRRASAPQQYHTHKADEAMIPEIPATMSKNLRALVRACLHRQPRKRATVQQLLHMGFFQIDPITATNEILRDVCTDLDASMKRLTFNTGVYPPLKTHHTTSAASTSASRPTRTKK</sequence>
<dbReference type="AlphaFoldDB" id="A0A8K1CQ77"/>